<reference evidence="2" key="1">
    <citation type="journal article" date="2019" name="Int. J. Syst. Evol. Microbiol.">
        <title>The Global Catalogue of Microorganisms (GCM) 10K type strain sequencing project: providing services to taxonomists for standard genome sequencing and annotation.</title>
        <authorList>
            <consortium name="The Broad Institute Genomics Platform"/>
            <consortium name="The Broad Institute Genome Sequencing Center for Infectious Disease"/>
            <person name="Wu L."/>
            <person name="Ma J."/>
        </authorList>
    </citation>
    <scope>NUCLEOTIDE SEQUENCE [LARGE SCALE GENOMIC DNA]</scope>
    <source>
        <strain evidence="2">KCTC 23713</strain>
    </source>
</reference>
<proteinExistence type="predicted"/>
<evidence type="ECO:0000313" key="2">
    <source>
        <dbReference type="Proteomes" id="UP000662678"/>
    </source>
</evidence>
<sequence length="130" mass="14588">MQRLHTPTDAARIADEAMRCVILQRFAELAEYQDFTFDELAEFWLVESGDTIEQLETATEVPIVHGWFSDVRYPDPDFAPAWEVLEAHPTGYEMVFVTSDSGYGTVLWIAKNAADPVLLAMCAQYASPAP</sequence>
<organism evidence="1 2">
    <name type="scientific">Vogesella fluminis</name>
    <dbReference type="NCBI Taxonomy" id="1069161"/>
    <lineage>
        <taxon>Bacteria</taxon>
        <taxon>Pseudomonadati</taxon>
        <taxon>Pseudomonadota</taxon>
        <taxon>Betaproteobacteria</taxon>
        <taxon>Neisseriales</taxon>
        <taxon>Chromobacteriaceae</taxon>
        <taxon>Vogesella</taxon>
    </lineage>
</organism>
<accession>A0ABQ3HC71</accession>
<keyword evidence="2" id="KW-1185">Reference proteome</keyword>
<evidence type="ECO:0000313" key="1">
    <source>
        <dbReference type="EMBL" id="GHD81595.1"/>
    </source>
</evidence>
<dbReference type="RefSeq" id="WP_189354696.1">
    <property type="nucleotide sequence ID" value="NZ_BMYP01000053.1"/>
</dbReference>
<name>A0ABQ3HC71_9NEIS</name>
<gene>
    <name evidence="1" type="ORF">GCM10011419_27850</name>
</gene>
<comment type="caution">
    <text evidence="1">The sequence shown here is derived from an EMBL/GenBank/DDBJ whole genome shotgun (WGS) entry which is preliminary data.</text>
</comment>
<dbReference type="Proteomes" id="UP000662678">
    <property type="component" value="Unassembled WGS sequence"/>
</dbReference>
<dbReference type="EMBL" id="BMYP01000053">
    <property type="protein sequence ID" value="GHD81595.1"/>
    <property type="molecule type" value="Genomic_DNA"/>
</dbReference>
<protein>
    <submittedName>
        <fullName evidence="1">Uncharacterized protein</fullName>
    </submittedName>
</protein>